<dbReference type="STRING" id="651182.TOL2_C27020"/>
<dbReference type="SUPFAM" id="SSF55811">
    <property type="entry name" value="Nudix"/>
    <property type="match status" value="1"/>
</dbReference>
<dbReference type="EMBL" id="FO203503">
    <property type="protein sequence ID" value="CCK80878.1"/>
    <property type="molecule type" value="Genomic_DNA"/>
</dbReference>
<evidence type="ECO:0000256" key="9">
    <source>
        <dbReference type="ARBA" id="ARBA00023235"/>
    </source>
</evidence>
<dbReference type="GO" id="GO:0008299">
    <property type="term" value="P:isoprenoid biosynthetic process"/>
    <property type="evidence" value="ECO:0007669"/>
    <property type="project" value="UniProtKB-UniRule"/>
</dbReference>
<dbReference type="UniPathway" id="UPA00059">
    <property type="reaction ID" value="UER00104"/>
</dbReference>
<dbReference type="CDD" id="cd02885">
    <property type="entry name" value="NUDIX_IPP_Isomerase"/>
    <property type="match status" value="1"/>
</dbReference>
<dbReference type="EMBL" id="FO203503">
    <property type="protein sequence ID" value="CCK80939.1"/>
    <property type="molecule type" value="Genomic_DNA"/>
</dbReference>
<dbReference type="Pfam" id="PF00293">
    <property type="entry name" value="NUDIX"/>
    <property type="match status" value="1"/>
</dbReference>
<dbReference type="PROSITE" id="PS51462">
    <property type="entry name" value="NUDIX"/>
    <property type="match status" value="1"/>
</dbReference>
<keyword evidence="6" id="KW-0460">Magnesium</keyword>
<dbReference type="HOGENOM" id="CLU_060552_2_0_7"/>
<keyword evidence="4" id="KW-0963">Cytoplasm</keyword>
<evidence type="ECO:0000256" key="6">
    <source>
        <dbReference type="ARBA" id="ARBA00022842"/>
    </source>
</evidence>
<evidence type="ECO:0000313" key="15">
    <source>
        <dbReference type="EMBL" id="CCK80918.1"/>
    </source>
</evidence>
<dbReference type="HAMAP" id="MF_00202">
    <property type="entry name" value="Idi"/>
    <property type="match status" value="1"/>
</dbReference>
<organism evidence="13 17">
    <name type="scientific">Desulfobacula toluolica (strain DSM 7467 / Tol2)</name>
    <dbReference type="NCBI Taxonomy" id="651182"/>
    <lineage>
        <taxon>Bacteria</taxon>
        <taxon>Pseudomonadati</taxon>
        <taxon>Thermodesulfobacteriota</taxon>
        <taxon>Desulfobacteria</taxon>
        <taxon>Desulfobacterales</taxon>
        <taxon>Desulfobacteraceae</taxon>
        <taxon>Desulfobacula</taxon>
    </lineage>
</organism>
<evidence type="ECO:0000256" key="3">
    <source>
        <dbReference type="ARBA" id="ARBA00012057"/>
    </source>
</evidence>
<name>K0NLH8_DESTT</name>
<evidence type="ECO:0000256" key="2">
    <source>
        <dbReference type="ARBA" id="ARBA00007579"/>
    </source>
</evidence>
<keyword evidence="8" id="KW-0414">Isoprene biosynthesis</keyword>
<protein>
    <recommendedName>
        <fullName evidence="3 10">Isopentenyl-diphosphate delta-isomerase</fullName>
        <ecNumber evidence="3 10">5.3.3.2</ecNumber>
    </recommendedName>
</protein>
<sequence length="204" mass="24108">METVQEFVVLVDEQDRQIGIQAKQDVHSHNTPLHRAFSLFLFNPENRLLLQQRARIKKTWPLVWSNSCCGHPEPGESYEHAVIRRARFELGINVQKLHKISDYRYCFSKNGIVENEICPIFSGYYDGDVQPNQEEVESVKWIDWEAWVDETRRFPHRYSPWCIEETGIMASMDSFWSLGKIKQIGENPHRSRQCQRMLGAFYFL</sequence>
<evidence type="ECO:0000313" key="13">
    <source>
        <dbReference type="EMBL" id="CCK80878.1"/>
    </source>
</evidence>
<dbReference type="KEGG" id="dto:TOL2_C27580"/>
<comment type="pathway">
    <text evidence="1">Isoprenoid biosynthesis; dimethylallyl diphosphate biosynthesis; dimethylallyl diphosphate from isopentenyl diphosphate: step 1/1.</text>
</comment>
<dbReference type="AlphaFoldDB" id="K0NLH8"/>
<evidence type="ECO:0000313" key="12">
    <source>
        <dbReference type="EMBL" id="CCK80861.1"/>
    </source>
</evidence>
<dbReference type="EC" id="5.3.3.2" evidence="3 10"/>
<dbReference type="KEGG" id="dto:TOL2_C27390"/>
<dbReference type="EMBL" id="FO203503">
    <property type="protein sequence ID" value="CCK80918.1"/>
    <property type="molecule type" value="Genomic_DNA"/>
</dbReference>
<comment type="similarity">
    <text evidence="2">Belongs to the IPP isomerase type 1 family.</text>
</comment>
<dbReference type="PANTHER" id="PTHR10885:SF0">
    <property type="entry name" value="ISOPENTENYL-DIPHOSPHATE DELTA-ISOMERASE"/>
    <property type="match status" value="1"/>
</dbReference>
<keyword evidence="17" id="KW-1185">Reference proteome</keyword>
<dbReference type="GO" id="GO:0046872">
    <property type="term" value="F:metal ion binding"/>
    <property type="evidence" value="ECO:0007669"/>
    <property type="project" value="UniProtKB-KW"/>
</dbReference>
<evidence type="ECO:0000256" key="10">
    <source>
        <dbReference type="NCBIfam" id="TIGR02150"/>
    </source>
</evidence>
<evidence type="ECO:0000256" key="8">
    <source>
        <dbReference type="ARBA" id="ARBA00023229"/>
    </source>
</evidence>
<dbReference type="PANTHER" id="PTHR10885">
    <property type="entry name" value="ISOPENTENYL-DIPHOSPHATE DELTA-ISOMERASE"/>
    <property type="match status" value="1"/>
</dbReference>
<dbReference type="PATRIC" id="fig|651182.5.peg.3192"/>
<dbReference type="EMBL" id="FO203503">
    <property type="protein sequence ID" value="CCK80899.1"/>
    <property type="molecule type" value="Genomic_DNA"/>
</dbReference>
<evidence type="ECO:0000256" key="1">
    <source>
        <dbReference type="ARBA" id="ARBA00004826"/>
    </source>
</evidence>
<dbReference type="NCBIfam" id="NF002995">
    <property type="entry name" value="PRK03759.1"/>
    <property type="match status" value="1"/>
</dbReference>
<gene>
    <name evidence="13" type="primary">idi3</name>
    <name evidence="12" type="synonym">idi2</name>
    <name evidence="14" type="synonym">idi4</name>
    <name evidence="15" type="synonym">idi5</name>
    <name evidence="16" type="synonym">idi6</name>
    <name evidence="12" type="ordered locus">TOL2_C27020</name>
    <name evidence="13" type="ordered locus">TOL2_C27190</name>
    <name evidence="14" type="ordered locus">TOL2_C27390</name>
    <name evidence="15" type="ordered locus">TOL2_C27580</name>
    <name evidence="16" type="ordered locus">TOL2_C27790</name>
</gene>
<dbReference type="NCBIfam" id="TIGR02150">
    <property type="entry name" value="IPP_isom_1"/>
    <property type="match status" value="1"/>
</dbReference>
<keyword evidence="7" id="KW-0464">Manganese</keyword>
<dbReference type="InterPro" id="IPR056375">
    <property type="entry name" value="Idi_bact"/>
</dbReference>
<evidence type="ECO:0000256" key="5">
    <source>
        <dbReference type="ARBA" id="ARBA00022723"/>
    </source>
</evidence>
<dbReference type="KEGG" id="dto:TOL2_C27190"/>
<dbReference type="OrthoDB" id="9804563at2"/>
<dbReference type="Gene3D" id="3.90.79.10">
    <property type="entry name" value="Nucleoside Triphosphate Pyrophosphohydrolase"/>
    <property type="match status" value="1"/>
</dbReference>
<reference evidence="13 17" key="1">
    <citation type="journal article" date="2013" name="Environ. Microbiol.">
        <title>Complete genome, catabolic sub-proteomes and key-metabolites of Desulfobacula toluolica Tol2, a marine, aromatic compound-degrading, sulfate-reducing bacterium.</title>
        <authorList>
            <person name="Wohlbrand L."/>
            <person name="Jacob J.H."/>
            <person name="Kube M."/>
            <person name="Mussmann M."/>
            <person name="Jarling R."/>
            <person name="Beck A."/>
            <person name="Amann R."/>
            <person name="Wilkes H."/>
            <person name="Reinhardt R."/>
            <person name="Rabus R."/>
        </authorList>
    </citation>
    <scope>NUCLEOTIDE SEQUENCE [LARGE SCALE GENOMIC DNA]</scope>
    <source>
        <strain evidence="17">DSM 7467 / Tol2</strain>
        <strain evidence="13">Tol2</strain>
    </source>
</reference>
<evidence type="ECO:0000313" key="16">
    <source>
        <dbReference type="EMBL" id="CCK80939.1"/>
    </source>
</evidence>
<dbReference type="Proteomes" id="UP000007347">
    <property type="component" value="Chromosome"/>
</dbReference>
<dbReference type="EMBL" id="FO203503">
    <property type="protein sequence ID" value="CCK80861.1"/>
    <property type="molecule type" value="Genomic_DNA"/>
</dbReference>
<dbReference type="KEGG" id="dto:TOL2_C27790"/>
<dbReference type="GO" id="GO:0004452">
    <property type="term" value="F:isopentenyl-diphosphate delta-isomerase activity"/>
    <property type="evidence" value="ECO:0007669"/>
    <property type="project" value="UniProtKB-UniRule"/>
</dbReference>
<dbReference type="InterPro" id="IPR000086">
    <property type="entry name" value="NUDIX_hydrolase_dom"/>
</dbReference>
<evidence type="ECO:0000313" key="17">
    <source>
        <dbReference type="Proteomes" id="UP000007347"/>
    </source>
</evidence>
<evidence type="ECO:0000259" key="11">
    <source>
        <dbReference type="PROSITE" id="PS51462"/>
    </source>
</evidence>
<accession>K0NLH8</accession>
<dbReference type="RefSeq" id="WP_014958149.1">
    <property type="nucleotide sequence ID" value="NC_018645.1"/>
</dbReference>
<dbReference type="GO" id="GO:0050992">
    <property type="term" value="P:dimethylallyl diphosphate biosynthetic process"/>
    <property type="evidence" value="ECO:0007669"/>
    <property type="project" value="UniProtKB-UniPathway"/>
</dbReference>
<dbReference type="KEGG" id="dto:TOL2_C27020"/>
<evidence type="ECO:0000313" key="14">
    <source>
        <dbReference type="EMBL" id="CCK80899.1"/>
    </source>
</evidence>
<dbReference type="InterPro" id="IPR011876">
    <property type="entry name" value="IsopentenylPP_isomerase_typ1"/>
</dbReference>
<evidence type="ECO:0000256" key="7">
    <source>
        <dbReference type="ARBA" id="ARBA00023211"/>
    </source>
</evidence>
<proteinExistence type="inferred from homology"/>
<feature type="domain" description="Nudix hydrolase" evidence="11">
    <location>
        <begin position="32"/>
        <end position="164"/>
    </location>
</feature>
<keyword evidence="5" id="KW-0479">Metal-binding</keyword>
<evidence type="ECO:0000256" key="4">
    <source>
        <dbReference type="ARBA" id="ARBA00022490"/>
    </source>
</evidence>
<dbReference type="InterPro" id="IPR015797">
    <property type="entry name" value="NUDIX_hydrolase-like_dom_sf"/>
</dbReference>
<keyword evidence="9 13" id="KW-0413">Isomerase</keyword>